<keyword evidence="1" id="KW-0812">Transmembrane</keyword>
<keyword evidence="1" id="KW-0472">Membrane</keyword>
<name>A0AAJ0FCT4_9PEZI</name>
<dbReference type="AlphaFoldDB" id="A0AAJ0FCT4"/>
<comment type="caution">
    <text evidence="2">The sequence shown here is derived from an EMBL/GenBank/DDBJ whole genome shotgun (WGS) entry which is preliminary data.</text>
</comment>
<feature type="transmembrane region" description="Helical" evidence="1">
    <location>
        <begin position="80"/>
        <end position="100"/>
    </location>
</feature>
<dbReference type="GeneID" id="85305837"/>
<accession>A0AAJ0FCT4</accession>
<evidence type="ECO:0000313" key="3">
    <source>
        <dbReference type="Proteomes" id="UP001244011"/>
    </source>
</evidence>
<gene>
    <name evidence="2" type="ORF">QBC33DRAFT_209993</name>
</gene>
<dbReference type="RefSeq" id="XP_060280129.1">
    <property type="nucleotide sequence ID" value="XM_060422650.1"/>
</dbReference>
<evidence type="ECO:0000313" key="2">
    <source>
        <dbReference type="EMBL" id="KAK1763916.1"/>
    </source>
</evidence>
<keyword evidence="3" id="KW-1185">Reference proteome</keyword>
<protein>
    <submittedName>
        <fullName evidence="2">Uncharacterized protein</fullName>
    </submittedName>
</protein>
<evidence type="ECO:0000256" key="1">
    <source>
        <dbReference type="SAM" id="Phobius"/>
    </source>
</evidence>
<reference evidence="2" key="1">
    <citation type="submission" date="2023-06" db="EMBL/GenBank/DDBJ databases">
        <title>Genome-scale phylogeny and comparative genomics of the fungal order Sordariales.</title>
        <authorList>
            <consortium name="Lawrence Berkeley National Laboratory"/>
            <person name="Hensen N."/>
            <person name="Bonometti L."/>
            <person name="Westerberg I."/>
            <person name="Brannstrom I.O."/>
            <person name="Guillou S."/>
            <person name="Cros-Aarteil S."/>
            <person name="Calhoun S."/>
            <person name="Haridas S."/>
            <person name="Kuo A."/>
            <person name="Mondo S."/>
            <person name="Pangilinan J."/>
            <person name="Riley R."/>
            <person name="Labutti K."/>
            <person name="Andreopoulos B."/>
            <person name="Lipzen A."/>
            <person name="Chen C."/>
            <person name="Yanf M."/>
            <person name="Daum C."/>
            <person name="Ng V."/>
            <person name="Clum A."/>
            <person name="Steindorff A."/>
            <person name="Ohm R."/>
            <person name="Martin F."/>
            <person name="Silar P."/>
            <person name="Natvig D."/>
            <person name="Lalanne C."/>
            <person name="Gautier V."/>
            <person name="Ament-Velasquez S.L."/>
            <person name="Kruys A."/>
            <person name="Hutchinson M.I."/>
            <person name="Powell A.J."/>
            <person name="Barry K."/>
            <person name="Miller A.N."/>
            <person name="Grigoriev I.V."/>
            <person name="Debuchy R."/>
            <person name="Gladieux P."/>
            <person name="Thoren M.H."/>
            <person name="Johannesson H."/>
        </authorList>
    </citation>
    <scope>NUCLEOTIDE SEQUENCE</scope>
    <source>
        <strain evidence="2">8032-3</strain>
    </source>
</reference>
<feature type="transmembrane region" description="Helical" evidence="1">
    <location>
        <begin position="22"/>
        <end position="39"/>
    </location>
</feature>
<keyword evidence="1" id="KW-1133">Transmembrane helix</keyword>
<sequence>MALQNILSLCDCRAEHIFSDTVLFYASLLFFCCFIRITWLSGFSTSQTNKWLCILIFDMGVLGERALREGLQPHTKGAMAVLWTCEAVFSGFVWLFSLLAPER</sequence>
<dbReference type="EMBL" id="MU839023">
    <property type="protein sequence ID" value="KAK1763916.1"/>
    <property type="molecule type" value="Genomic_DNA"/>
</dbReference>
<organism evidence="2 3">
    <name type="scientific">Phialemonium atrogriseum</name>
    <dbReference type="NCBI Taxonomy" id="1093897"/>
    <lineage>
        <taxon>Eukaryota</taxon>
        <taxon>Fungi</taxon>
        <taxon>Dikarya</taxon>
        <taxon>Ascomycota</taxon>
        <taxon>Pezizomycotina</taxon>
        <taxon>Sordariomycetes</taxon>
        <taxon>Sordariomycetidae</taxon>
        <taxon>Cephalothecales</taxon>
        <taxon>Cephalothecaceae</taxon>
        <taxon>Phialemonium</taxon>
    </lineage>
</organism>
<proteinExistence type="predicted"/>
<dbReference type="Proteomes" id="UP001244011">
    <property type="component" value="Unassembled WGS sequence"/>
</dbReference>